<name>A0ABS6JMS4_9BACI</name>
<sequence length="282" mass="32302">MTNHRTPLKILLSSLLLFLLFITQGCMEIEQKSLRENELSTRSPTNLSSKQEIEWEGNIARFQVEGEEPSETGGIVYLTFDDGPSEHTKDVLEILKVHNAKATFFVNGHETELAKDMYRKIAEDGHVLANHTYSHQYDEIYSSAETFMEDVRALEVLIEEVTGEKTRFFRFPGGSNSSKALRHGGEEVLRETRDLLTENNYLFFDWDVDSMDSARPNQDAQVIITETLKQVKGKEKAVVLFHDGPKKQSTVEALPVILDQLKEWGYSFKPLTHQSPTRQFKF</sequence>
<dbReference type="PANTHER" id="PTHR10587:SF125">
    <property type="entry name" value="POLYSACCHARIDE DEACETYLASE YHEN-RELATED"/>
    <property type="match status" value="1"/>
</dbReference>
<dbReference type="Pfam" id="PF01522">
    <property type="entry name" value="Polysacc_deac_1"/>
    <property type="match status" value="1"/>
</dbReference>
<reference evidence="2 3" key="1">
    <citation type="submission" date="2021-06" db="EMBL/GenBank/DDBJ databases">
        <title>Bacillus sp. RD4P76, an endophyte from a halophyte.</title>
        <authorList>
            <person name="Sun J.-Q."/>
        </authorList>
    </citation>
    <scope>NUCLEOTIDE SEQUENCE [LARGE SCALE GENOMIC DNA]</scope>
    <source>
        <strain evidence="2 3">CGMCC 1.15917</strain>
    </source>
</reference>
<dbReference type="InterPro" id="IPR002509">
    <property type="entry name" value="NODB_dom"/>
</dbReference>
<dbReference type="EMBL" id="JAHQCS010000187">
    <property type="protein sequence ID" value="MBU9714881.1"/>
    <property type="molecule type" value="Genomic_DNA"/>
</dbReference>
<evidence type="ECO:0000313" key="2">
    <source>
        <dbReference type="EMBL" id="MBU9714881.1"/>
    </source>
</evidence>
<dbReference type="InterPro" id="IPR050248">
    <property type="entry name" value="Polysacc_deacetylase_ArnD"/>
</dbReference>
<keyword evidence="3" id="KW-1185">Reference proteome</keyword>
<dbReference type="PROSITE" id="PS51257">
    <property type="entry name" value="PROKAR_LIPOPROTEIN"/>
    <property type="match status" value="1"/>
</dbReference>
<accession>A0ABS6JMS4</accession>
<dbReference type="RefSeq" id="WP_217069706.1">
    <property type="nucleotide sequence ID" value="NZ_JAHQCS010000187.1"/>
</dbReference>
<evidence type="ECO:0000259" key="1">
    <source>
        <dbReference type="PROSITE" id="PS51677"/>
    </source>
</evidence>
<dbReference type="PROSITE" id="PS51677">
    <property type="entry name" value="NODB"/>
    <property type="match status" value="1"/>
</dbReference>
<dbReference type="Proteomes" id="UP000784880">
    <property type="component" value="Unassembled WGS sequence"/>
</dbReference>
<dbReference type="CDD" id="cd10944">
    <property type="entry name" value="CE4_SmPgdA_like"/>
    <property type="match status" value="1"/>
</dbReference>
<feature type="domain" description="NodB homology" evidence="1">
    <location>
        <begin position="74"/>
        <end position="269"/>
    </location>
</feature>
<protein>
    <submittedName>
        <fullName evidence="2">Polysaccharide deacetylase</fullName>
    </submittedName>
</protein>
<gene>
    <name evidence="2" type="ORF">KS419_24355</name>
</gene>
<evidence type="ECO:0000313" key="3">
    <source>
        <dbReference type="Proteomes" id="UP000784880"/>
    </source>
</evidence>
<proteinExistence type="predicted"/>
<dbReference type="PANTHER" id="PTHR10587">
    <property type="entry name" value="GLYCOSYL TRANSFERASE-RELATED"/>
    <property type="match status" value="1"/>
</dbReference>
<organism evidence="2 3">
    <name type="scientific">Evansella tamaricis</name>
    <dbReference type="NCBI Taxonomy" id="2069301"/>
    <lineage>
        <taxon>Bacteria</taxon>
        <taxon>Bacillati</taxon>
        <taxon>Bacillota</taxon>
        <taxon>Bacilli</taxon>
        <taxon>Bacillales</taxon>
        <taxon>Bacillaceae</taxon>
        <taxon>Evansella</taxon>
    </lineage>
</organism>
<comment type="caution">
    <text evidence="2">The sequence shown here is derived from an EMBL/GenBank/DDBJ whole genome shotgun (WGS) entry which is preliminary data.</text>
</comment>